<dbReference type="EMBL" id="JARKIE010000031">
    <property type="protein sequence ID" value="KAJ7697256.1"/>
    <property type="molecule type" value="Genomic_DNA"/>
</dbReference>
<protein>
    <submittedName>
        <fullName evidence="2">Uncharacterized protein</fullName>
    </submittedName>
</protein>
<proteinExistence type="predicted"/>
<reference evidence="2" key="1">
    <citation type="submission" date="2023-03" db="EMBL/GenBank/DDBJ databases">
        <title>Massive genome expansion in bonnet fungi (Mycena s.s.) driven by repeated elements and novel gene families across ecological guilds.</title>
        <authorList>
            <consortium name="Lawrence Berkeley National Laboratory"/>
            <person name="Harder C.B."/>
            <person name="Miyauchi S."/>
            <person name="Viragh M."/>
            <person name="Kuo A."/>
            <person name="Thoen E."/>
            <person name="Andreopoulos B."/>
            <person name="Lu D."/>
            <person name="Skrede I."/>
            <person name="Drula E."/>
            <person name="Henrissat B."/>
            <person name="Morin E."/>
            <person name="Kohler A."/>
            <person name="Barry K."/>
            <person name="LaButti K."/>
            <person name="Morin E."/>
            <person name="Salamov A."/>
            <person name="Lipzen A."/>
            <person name="Mereny Z."/>
            <person name="Hegedus B."/>
            <person name="Baldrian P."/>
            <person name="Stursova M."/>
            <person name="Weitz H."/>
            <person name="Taylor A."/>
            <person name="Grigoriev I.V."/>
            <person name="Nagy L.G."/>
            <person name="Martin F."/>
            <person name="Kauserud H."/>
        </authorList>
    </citation>
    <scope>NUCLEOTIDE SEQUENCE</scope>
    <source>
        <strain evidence="2">CBHHK067</strain>
    </source>
</reference>
<keyword evidence="3" id="KW-1185">Reference proteome</keyword>
<evidence type="ECO:0000256" key="1">
    <source>
        <dbReference type="SAM" id="MobiDB-lite"/>
    </source>
</evidence>
<dbReference type="AlphaFoldDB" id="A0AAD7GP89"/>
<dbReference type="Proteomes" id="UP001221757">
    <property type="component" value="Unassembled WGS sequence"/>
</dbReference>
<organism evidence="2 3">
    <name type="scientific">Mycena rosella</name>
    <name type="common">Pink bonnet</name>
    <name type="synonym">Agaricus rosellus</name>
    <dbReference type="NCBI Taxonomy" id="1033263"/>
    <lineage>
        <taxon>Eukaryota</taxon>
        <taxon>Fungi</taxon>
        <taxon>Dikarya</taxon>
        <taxon>Basidiomycota</taxon>
        <taxon>Agaricomycotina</taxon>
        <taxon>Agaricomycetes</taxon>
        <taxon>Agaricomycetidae</taxon>
        <taxon>Agaricales</taxon>
        <taxon>Marasmiineae</taxon>
        <taxon>Mycenaceae</taxon>
        <taxon>Mycena</taxon>
    </lineage>
</organism>
<evidence type="ECO:0000313" key="2">
    <source>
        <dbReference type="EMBL" id="KAJ7697256.1"/>
    </source>
</evidence>
<gene>
    <name evidence="2" type="ORF">B0H17DRAFT_1130562</name>
</gene>
<feature type="region of interest" description="Disordered" evidence="1">
    <location>
        <begin position="140"/>
        <end position="160"/>
    </location>
</feature>
<evidence type="ECO:0000313" key="3">
    <source>
        <dbReference type="Proteomes" id="UP001221757"/>
    </source>
</evidence>
<comment type="caution">
    <text evidence="2">The sequence shown here is derived from an EMBL/GenBank/DDBJ whole genome shotgun (WGS) entry which is preliminary data.</text>
</comment>
<accession>A0AAD7GP89</accession>
<sequence length="160" mass="17693">MEVLEREKGDVAVTPQRRRVIIDTKPDHYTLMGAFQLRFNNSSCVDTFQACPCTEGGKSINLSGAAAITPKSEFLQAFRIQNSTALSWENLRDFYMSTKVPCRKWTISSLHPAVGPVANDSTTQWAQRAPHLVEKASVSEKALCQRKGPTPADKAALAKR</sequence>
<name>A0AAD7GP89_MYCRO</name>